<evidence type="ECO:0000313" key="2">
    <source>
        <dbReference type="EnsemblMetazoa" id="GAUT028466-PA"/>
    </source>
</evidence>
<proteinExistence type="predicted"/>
<reference evidence="2" key="1">
    <citation type="submission" date="2020-05" db="UniProtKB">
        <authorList>
            <consortium name="EnsemblMetazoa"/>
        </authorList>
    </citation>
    <scope>IDENTIFICATION</scope>
    <source>
        <strain evidence="2">TTRI</strain>
    </source>
</reference>
<dbReference type="EnsemblMetazoa" id="GAUT028466-RA">
    <property type="protein sequence ID" value="GAUT028466-PA"/>
    <property type="gene ID" value="GAUT028466"/>
</dbReference>
<evidence type="ECO:0000256" key="1">
    <source>
        <dbReference type="SAM" id="MobiDB-lite"/>
    </source>
</evidence>
<organism evidence="2 3">
    <name type="scientific">Glossina austeni</name>
    <name type="common">Savannah tsetse fly</name>
    <dbReference type="NCBI Taxonomy" id="7395"/>
    <lineage>
        <taxon>Eukaryota</taxon>
        <taxon>Metazoa</taxon>
        <taxon>Ecdysozoa</taxon>
        <taxon>Arthropoda</taxon>
        <taxon>Hexapoda</taxon>
        <taxon>Insecta</taxon>
        <taxon>Pterygota</taxon>
        <taxon>Neoptera</taxon>
        <taxon>Endopterygota</taxon>
        <taxon>Diptera</taxon>
        <taxon>Brachycera</taxon>
        <taxon>Muscomorpha</taxon>
        <taxon>Hippoboscoidea</taxon>
        <taxon>Glossinidae</taxon>
        <taxon>Glossina</taxon>
    </lineage>
</organism>
<dbReference type="VEuPathDB" id="VectorBase:GAUT028466"/>
<protein>
    <submittedName>
        <fullName evidence="2">Uncharacterized protein</fullName>
    </submittedName>
</protein>
<sequence length="131" mass="14685">MFVFYFPANDVTHYVFGSMRHMDAFSFQSRNIGPTVEANLLMTIAINNSRYAKVHNIMSSTIARYRDMRGMNVAEGSINKAHNPMATNNNRIASDSERPLHSLSLSYSSTPLSDKEPVRPKRGAPLVPHSI</sequence>
<dbReference type="AlphaFoldDB" id="A0A1A9V7L3"/>
<dbReference type="Proteomes" id="UP000078200">
    <property type="component" value="Unassembled WGS sequence"/>
</dbReference>
<feature type="region of interest" description="Disordered" evidence="1">
    <location>
        <begin position="80"/>
        <end position="131"/>
    </location>
</feature>
<feature type="compositionally biased region" description="Low complexity" evidence="1">
    <location>
        <begin position="101"/>
        <end position="112"/>
    </location>
</feature>
<keyword evidence="3" id="KW-1185">Reference proteome</keyword>
<evidence type="ECO:0000313" key="3">
    <source>
        <dbReference type="Proteomes" id="UP000078200"/>
    </source>
</evidence>
<accession>A0A1A9V7L3</accession>
<name>A0A1A9V7L3_GLOAU</name>